<evidence type="ECO:0000259" key="7">
    <source>
        <dbReference type="PROSITE" id="PS51296"/>
    </source>
</evidence>
<gene>
    <name evidence="8" type="primary">nirD</name>
    <name evidence="8" type="ORF">GNT65_09220</name>
</gene>
<dbReference type="InterPro" id="IPR012748">
    <property type="entry name" value="Rieske-like_NirD"/>
</dbReference>
<dbReference type="GO" id="GO:0051537">
    <property type="term" value="F:2 iron, 2 sulfur cluster binding"/>
    <property type="evidence" value="ECO:0007669"/>
    <property type="project" value="UniProtKB-KW"/>
</dbReference>
<evidence type="ECO:0000313" key="8">
    <source>
        <dbReference type="EMBL" id="MXR68844.1"/>
    </source>
</evidence>
<keyword evidence="5" id="KW-0411">Iron-sulfur</keyword>
<dbReference type="GO" id="GO:0008942">
    <property type="term" value="F:nitrite reductase [NAD(P)H] activity"/>
    <property type="evidence" value="ECO:0007669"/>
    <property type="project" value="InterPro"/>
</dbReference>
<keyword evidence="1" id="KW-0001">2Fe-2S</keyword>
<protein>
    <submittedName>
        <fullName evidence="8">Nitrite reductase small subunit NirD</fullName>
    </submittedName>
</protein>
<dbReference type="GO" id="GO:0046872">
    <property type="term" value="F:metal ion binding"/>
    <property type="evidence" value="ECO:0007669"/>
    <property type="project" value="UniProtKB-KW"/>
</dbReference>
<organism evidence="8 9">
    <name type="scientific">Shewanella insulae</name>
    <dbReference type="NCBI Taxonomy" id="2681496"/>
    <lineage>
        <taxon>Bacteria</taxon>
        <taxon>Pseudomonadati</taxon>
        <taxon>Pseudomonadota</taxon>
        <taxon>Gammaproteobacteria</taxon>
        <taxon>Alteromonadales</taxon>
        <taxon>Shewanellaceae</taxon>
        <taxon>Shewanella</taxon>
    </lineage>
</organism>
<evidence type="ECO:0000256" key="3">
    <source>
        <dbReference type="ARBA" id="ARBA00023002"/>
    </source>
</evidence>
<proteinExistence type="predicted"/>
<dbReference type="AlphaFoldDB" id="A0A6L7HYS8"/>
<keyword evidence="3" id="KW-0560">Oxidoreductase</keyword>
<comment type="caution">
    <text evidence="8">The sequence shown here is derived from an EMBL/GenBank/DDBJ whole genome shotgun (WGS) entry which is preliminary data.</text>
</comment>
<dbReference type="SUPFAM" id="SSF50022">
    <property type="entry name" value="ISP domain"/>
    <property type="match status" value="1"/>
</dbReference>
<dbReference type="InterPro" id="IPR017941">
    <property type="entry name" value="Rieske_2Fe-2S"/>
</dbReference>
<dbReference type="EMBL" id="WRPA01000007">
    <property type="protein sequence ID" value="MXR68844.1"/>
    <property type="molecule type" value="Genomic_DNA"/>
</dbReference>
<evidence type="ECO:0000256" key="5">
    <source>
        <dbReference type="ARBA" id="ARBA00023014"/>
    </source>
</evidence>
<feature type="domain" description="Rieske" evidence="7">
    <location>
        <begin position="6"/>
        <end position="107"/>
    </location>
</feature>
<keyword evidence="6" id="KW-0534">Nitrate assimilation</keyword>
<evidence type="ECO:0000256" key="6">
    <source>
        <dbReference type="ARBA" id="ARBA00023063"/>
    </source>
</evidence>
<keyword evidence="2" id="KW-0479">Metal-binding</keyword>
<evidence type="ECO:0000256" key="1">
    <source>
        <dbReference type="ARBA" id="ARBA00022714"/>
    </source>
</evidence>
<dbReference type="PANTHER" id="PTHR40562:SF1">
    <property type="entry name" value="NITRITE REDUCTASE (NADH) SMALL SUBUNIT"/>
    <property type="match status" value="1"/>
</dbReference>
<evidence type="ECO:0000256" key="4">
    <source>
        <dbReference type="ARBA" id="ARBA00023004"/>
    </source>
</evidence>
<dbReference type="CDD" id="cd03529">
    <property type="entry name" value="Rieske_NirD"/>
    <property type="match status" value="1"/>
</dbReference>
<sequence>MQDLWVSVCSLQDITPGTGVCALVGGRQVALFCCRQTQAFYAIDNFDPIGGASVLSRGIMGSIAGEPVVASPLYKHYFNLNTGRCIQTPEHQLNTYPVRICGTEVQIGINS</sequence>
<reference evidence="8 9" key="1">
    <citation type="submission" date="2019-12" db="EMBL/GenBank/DDBJ databases">
        <title>Shewanella insulae sp. nov., isolated from a tidal flat.</title>
        <authorList>
            <person name="Yoon J.-H."/>
        </authorList>
    </citation>
    <scope>NUCLEOTIDE SEQUENCE [LARGE SCALE GENOMIC DNA]</scope>
    <source>
        <strain evidence="8 9">JBTF-M18</strain>
    </source>
</reference>
<dbReference type="Pfam" id="PF13806">
    <property type="entry name" value="Rieske_2"/>
    <property type="match status" value="1"/>
</dbReference>
<dbReference type="PROSITE" id="PS51296">
    <property type="entry name" value="RIESKE"/>
    <property type="match status" value="1"/>
</dbReference>
<keyword evidence="9" id="KW-1185">Reference proteome</keyword>
<evidence type="ECO:0000256" key="2">
    <source>
        <dbReference type="ARBA" id="ARBA00022723"/>
    </source>
</evidence>
<dbReference type="GO" id="GO:0042128">
    <property type="term" value="P:nitrate assimilation"/>
    <property type="evidence" value="ECO:0007669"/>
    <property type="project" value="UniProtKB-KW"/>
</dbReference>
<dbReference type="Proteomes" id="UP000474778">
    <property type="component" value="Unassembled WGS sequence"/>
</dbReference>
<accession>A0A6L7HYS8</accession>
<dbReference type="InterPro" id="IPR017881">
    <property type="entry name" value="NirD"/>
</dbReference>
<dbReference type="NCBIfam" id="TIGR02378">
    <property type="entry name" value="nirD_assim_sml"/>
    <property type="match status" value="1"/>
</dbReference>
<name>A0A6L7HYS8_9GAMM</name>
<evidence type="ECO:0000313" key="9">
    <source>
        <dbReference type="Proteomes" id="UP000474778"/>
    </source>
</evidence>
<dbReference type="Gene3D" id="2.102.10.10">
    <property type="entry name" value="Rieske [2Fe-2S] iron-sulphur domain"/>
    <property type="match status" value="1"/>
</dbReference>
<dbReference type="PROSITE" id="PS51300">
    <property type="entry name" value="NIRD"/>
    <property type="match status" value="1"/>
</dbReference>
<dbReference type="InterPro" id="IPR036922">
    <property type="entry name" value="Rieske_2Fe-2S_sf"/>
</dbReference>
<dbReference type="PANTHER" id="PTHR40562">
    <property type="match status" value="1"/>
</dbReference>
<keyword evidence="4" id="KW-0408">Iron</keyword>